<reference evidence="1" key="1">
    <citation type="journal article" date="2014" name="Int. J. Syst. Evol. Microbiol.">
        <title>Complete genome sequence of Corynebacterium casei LMG S-19264T (=DSM 44701T), isolated from a smear-ripened cheese.</title>
        <authorList>
            <consortium name="US DOE Joint Genome Institute (JGI-PGF)"/>
            <person name="Walter F."/>
            <person name="Albersmeier A."/>
            <person name="Kalinowski J."/>
            <person name="Ruckert C."/>
        </authorList>
    </citation>
    <scope>NUCLEOTIDE SEQUENCE</scope>
    <source>
        <strain evidence="1">CGMCC 1.12426</strain>
    </source>
</reference>
<evidence type="ECO:0000313" key="1">
    <source>
        <dbReference type="EMBL" id="GGB44436.1"/>
    </source>
</evidence>
<evidence type="ECO:0000313" key="2">
    <source>
        <dbReference type="Proteomes" id="UP000605148"/>
    </source>
</evidence>
<name>A0A916X0R2_9HYPH</name>
<dbReference type="EMBL" id="BMFA01000004">
    <property type="protein sequence ID" value="GGB44436.1"/>
    <property type="molecule type" value="Genomic_DNA"/>
</dbReference>
<dbReference type="Proteomes" id="UP000605148">
    <property type="component" value="Unassembled WGS sequence"/>
</dbReference>
<organism evidence="1 2">
    <name type="scientific">Roseibium aquae</name>
    <dbReference type="NCBI Taxonomy" id="1323746"/>
    <lineage>
        <taxon>Bacteria</taxon>
        <taxon>Pseudomonadati</taxon>
        <taxon>Pseudomonadota</taxon>
        <taxon>Alphaproteobacteria</taxon>
        <taxon>Hyphomicrobiales</taxon>
        <taxon>Stappiaceae</taxon>
        <taxon>Roseibium</taxon>
    </lineage>
</organism>
<accession>A0A916X0R2</accession>
<reference evidence="1" key="2">
    <citation type="submission" date="2020-09" db="EMBL/GenBank/DDBJ databases">
        <authorList>
            <person name="Sun Q."/>
            <person name="Zhou Y."/>
        </authorList>
    </citation>
    <scope>NUCLEOTIDE SEQUENCE</scope>
    <source>
        <strain evidence="1">CGMCC 1.12426</strain>
    </source>
</reference>
<proteinExistence type="predicted"/>
<gene>
    <name evidence="1" type="ORF">GCM10011316_15560</name>
</gene>
<comment type="caution">
    <text evidence="1">The sequence shown here is derived from an EMBL/GenBank/DDBJ whole genome shotgun (WGS) entry which is preliminary data.</text>
</comment>
<dbReference type="AlphaFoldDB" id="A0A916X0R2"/>
<protein>
    <submittedName>
        <fullName evidence="1">Uncharacterized protein</fullName>
    </submittedName>
</protein>
<keyword evidence="2" id="KW-1185">Reference proteome</keyword>
<sequence>MHMPFPFDRNAYHHEHERPRNERLVFLRSEAERLQLVDMWEMILTADYQVSDIEKLDYERREEFLDVIELLVKAFDA</sequence>